<evidence type="ECO:0000313" key="5">
    <source>
        <dbReference type="EMBL" id="EPS35645.1"/>
    </source>
</evidence>
<dbReference type="GO" id="GO:0008270">
    <property type="term" value="F:zinc ion binding"/>
    <property type="evidence" value="ECO:0007669"/>
    <property type="project" value="UniProtKB-KW"/>
</dbReference>
<keyword evidence="2" id="KW-0863">Zinc-finger</keyword>
<evidence type="ECO:0000256" key="2">
    <source>
        <dbReference type="ARBA" id="ARBA00022771"/>
    </source>
</evidence>
<reference evidence="6" key="2">
    <citation type="submission" date="2013-04" db="EMBL/GenBank/DDBJ databases">
        <title>Genomic mechanisms accounting for the adaptation to parasitism in nematode-trapping fungi.</title>
        <authorList>
            <person name="Ahren D.G."/>
        </authorList>
    </citation>
    <scope>NUCLEOTIDE SEQUENCE [LARGE SCALE GENOMIC DNA]</scope>
    <source>
        <strain evidence="6">CBS 200.50</strain>
    </source>
</reference>
<accession>S7ZY00</accession>
<dbReference type="AlphaFoldDB" id="S7ZY00"/>
<feature type="domain" description="MYND-type" evidence="4">
    <location>
        <begin position="10"/>
        <end position="48"/>
    </location>
</feature>
<keyword evidence="1" id="KW-0479">Metal-binding</keyword>
<dbReference type="Pfam" id="PF01753">
    <property type="entry name" value="zf-MYND"/>
    <property type="match status" value="1"/>
</dbReference>
<gene>
    <name evidence="5" type="ORF">H072_10950</name>
</gene>
<keyword evidence="6" id="KW-1185">Reference proteome</keyword>
<dbReference type="OrthoDB" id="5282002at2759"/>
<comment type="caution">
    <text evidence="5">The sequence shown here is derived from an EMBL/GenBank/DDBJ whole genome shotgun (WGS) entry which is preliminary data.</text>
</comment>
<dbReference type="HOGENOM" id="CLU_636187_0_0_1"/>
<organism evidence="5 6">
    <name type="scientific">Dactylellina haptotyla (strain CBS 200.50)</name>
    <name type="common">Nematode-trapping fungus</name>
    <name type="synonym">Monacrosporium haptotylum</name>
    <dbReference type="NCBI Taxonomy" id="1284197"/>
    <lineage>
        <taxon>Eukaryota</taxon>
        <taxon>Fungi</taxon>
        <taxon>Dikarya</taxon>
        <taxon>Ascomycota</taxon>
        <taxon>Pezizomycotina</taxon>
        <taxon>Orbiliomycetes</taxon>
        <taxon>Orbiliales</taxon>
        <taxon>Orbiliaceae</taxon>
        <taxon>Dactylellina</taxon>
    </lineage>
</organism>
<sequence length="431" mass="49802">MLTNRPKRSCYTCGNLKGPLTPCPSCSAVQYCSDPHSSQDSKRHAYKCARIQLLRDLIRLIDDASHESEGLDDDELQETTRIQIARIFASSSGHLPSDLGVLIRQVLIVTYLDVNTELSLLLSLDTIKQVHGLLSRRWISEVEDGPFHRLEHQPWKRIDRAYILATTAMVRLGMDEQCYRYIRTLGQFRGRCVEEKLITMDGVLGWKRVFDTERGLGGEGYDAFTDLKEWVFWNQIPRPCYIVPIIILVHWWITDLEELAKAQEVGKALARRLNEDVVEVIKVFVLDTEVVRKRKELLRRDNSDLIAGLQRQREYFLKISCFQNPDFWRRVANAARTEDFGWPILSRRKVVPGSRVADMDIEELEALYPLVKNTPGLLEYIAGFFQKEKAFERFINGFNGLDRIIVWQNVGRLSDARDESLQGNKSREETV</sequence>
<dbReference type="SUPFAM" id="SSF144232">
    <property type="entry name" value="HIT/MYND zinc finger-like"/>
    <property type="match status" value="1"/>
</dbReference>
<proteinExistence type="predicted"/>
<dbReference type="Gene3D" id="6.10.140.2220">
    <property type="match status" value="1"/>
</dbReference>
<reference evidence="5 6" key="1">
    <citation type="journal article" date="2013" name="PLoS Genet.">
        <title>Genomic mechanisms accounting for the adaptation to parasitism in nematode-trapping fungi.</title>
        <authorList>
            <person name="Meerupati T."/>
            <person name="Andersson K.M."/>
            <person name="Friman E."/>
            <person name="Kumar D."/>
            <person name="Tunlid A."/>
            <person name="Ahren D."/>
        </authorList>
    </citation>
    <scope>NUCLEOTIDE SEQUENCE [LARGE SCALE GENOMIC DNA]</scope>
    <source>
        <strain evidence="5 6">CBS 200.50</strain>
    </source>
</reference>
<evidence type="ECO:0000256" key="3">
    <source>
        <dbReference type="ARBA" id="ARBA00022833"/>
    </source>
</evidence>
<evidence type="ECO:0000313" key="6">
    <source>
        <dbReference type="Proteomes" id="UP000015100"/>
    </source>
</evidence>
<evidence type="ECO:0000259" key="4">
    <source>
        <dbReference type="PROSITE" id="PS01360"/>
    </source>
</evidence>
<protein>
    <recommendedName>
        <fullName evidence="4">MYND-type domain-containing protein</fullName>
    </recommendedName>
</protein>
<dbReference type="EMBL" id="AQGS01001087">
    <property type="protein sequence ID" value="EPS35645.1"/>
    <property type="molecule type" value="Genomic_DNA"/>
</dbReference>
<name>S7ZY00_DACHA</name>
<dbReference type="PROSITE" id="PS01360">
    <property type="entry name" value="ZF_MYND_1"/>
    <property type="match status" value="1"/>
</dbReference>
<keyword evidence="3" id="KW-0862">Zinc</keyword>
<dbReference type="Proteomes" id="UP000015100">
    <property type="component" value="Unassembled WGS sequence"/>
</dbReference>
<dbReference type="OMA" id="HAYKCAR"/>
<evidence type="ECO:0000256" key="1">
    <source>
        <dbReference type="ARBA" id="ARBA00022723"/>
    </source>
</evidence>
<dbReference type="InterPro" id="IPR002893">
    <property type="entry name" value="Znf_MYND"/>
</dbReference>